<evidence type="ECO:0000313" key="4">
    <source>
        <dbReference type="Proteomes" id="UP000243579"/>
    </source>
</evidence>
<accession>A0A1V9YFM6</accession>
<reference evidence="3 4" key="1">
    <citation type="journal article" date="2014" name="Genome Biol. Evol.">
        <title>The secreted proteins of Achlya hypogyna and Thraustotheca clavata identify the ancestral oomycete secretome and reveal gene acquisitions by horizontal gene transfer.</title>
        <authorList>
            <person name="Misner I."/>
            <person name="Blouin N."/>
            <person name="Leonard G."/>
            <person name="Richards T.A."/>
            <person name="Lane C.E."/>
        </authorList>
    </citation>
    <scope>NUCLEOTIDE SEQUENCE [LARGE SCALE GENOMIC DNA]</scope>
    <source>
        <strain evidence="3 4">ATCC 48635</strain>
    </source>
</reference>
<feature type="compositionally biased region" description="Basic and acidic residues" evidence="2">
    <location>
        <begin position="385"/>
        <end position="397"/>
    </location>
</feature>
<evidence type="ECO:0000256" key="2">
    <source>
        <dbReference type="SAM" id="MobiDB-lite"/>
    </source>
</evidence>
<organism evidence="3 4">
    <name type="scientific">Achlya hypogyna</name>
    <name type="common">Oomycete</name>
    <name type="synonym">Protoachlya hypogyna</name>
    <dbReference type="NCBI Taxonomy" id="1202772"/>
    <lineage>
        <taxon>Eukaryota</taxon>
        <taxon>Sar</taxon>
        <taxon>Stramenopiles</taxon>
        <taxon>Oomycota</taxon>
        <taxon>Saprolegniomycetes</taxon>
        <taxon>Saprolegniales</taxon>
        <taxon>Achlyaceae</taxon>
        <taxon>Achlya</taxon>
    </lineage>
</organism>
<dbReference type="AlphaFoldDB" id="A0A1V9YFM6"/>
<dbReference type="InterPro" id="IPR008862">
    <property type="entry name" value="Tcp11"/>
</dbReference>
<evidence type="ECO:0000256" key="1">
    <source>
        <dbReference type="ARBA" id="ARBA00010954"/>
    </source>
</evidence>
<gene>
    <name evidence="3" type="ORF">ACHHYP_13293</name>
</gene>
<comment type="similarity">
    <text evidence="1">Belongs to the TCP11 family.</text>
</comment>
<dbReference type="Proteomes" id="UP000243579">
    <property type="component" value="Unassembled WGS sequence"/>
</dbReference>
<dbReference type="PANTHER" id="PTHR12832:SF11">
    <property type="entry name" value="LD23868P"/>
    <property type="match status" value="1"/>
</dbReference>
<protein>
    <submittedName>
        <fullName evidence="3">Uncharacterized protein</fullName>
    </submittedName>
</protein>
<proteinExistence type="inferred from homology"/>
<feature type="region of interest" description="Disordered" evidence="2">
    <location>
        <begin position="385"/>
        <end position="409"/>
    </location>
</feature>
<dbReference type="GO" id="GO:0007165">
    <property type="term" value="P:signal transduction"/>
    <property type="evidence" value="ECO:0007669"/>
    <property type="project" value="TreeGrafter"/>
</dbReference>
<dbReference type="PANTHER" id="PTHR12832">
    <property type="entry name" value="TESTIS-SPECIFIC PROTEIN PBS13 T-COMPLEX 11"/>
    <property type="match status" value="1"/>
</dbReference>
<sequence length="831" mass="92876">MKSSCQLRLEQRSHDEGAPVDATEKLQAMWDRISEARRKRRQQLSERRITAQNHVSKAISVARTVHLEAQARADDQLSRIQSRLEAAEQRRLERLQQTSTQCQQRNEHIMSTLQQQANRLIEKRRLYDASLHAAHHRRAQLTTAYVSKLRVEQHKRERVHARRSKAATQLQTWFRSWKQTRQAYRVALPLVPALSTVLASWEQIGKEPFEKSMELVQQRKTAAAAHSLVKALSPTPISYRVFLMAGMFTHHSKETMENGRYCAPLARAASLLSSELKTLHAALKVRSLLTFDASWKRWEAYCLNYEALFNSWRANDAAQLDADMLMIYSEVYAVHLTAARTGAMEIHTKSQTQLTQLRASMEQSFGLSVAAKKIAKVEADVEAHLQRKDPLPTKKAETPPSSPIRKPLSKPDLSFTKEVFANDALAHELILNPDYQIPSLELAPPSLHATVACTMRRAFWDQLRGDRNRIVGTFVELRDQLSSVLKHKALAAALPNAHLEALAAPTVAWADWAAVLELLLRAILAGEAPARNDSTTAHLATVAGIAPPSTEAAIVDALVNFLEFAFAKVDEIHIDSMNAHLKALGPYVARHGVEHEQKKFALKLESGIVTLAHTEQWLRSHVAAAPTPLRSELAAGNRAAFRTVLHTAFVALVSEHVAGDSMWPETFALDKDRVRGLRNQVDLLAMQASLITILQGSVAPRRYSAADAAAFCSQIAILTEASDTRVGDLAVHTAAEAARLVPSVDRAAVMRRVEHTLDPSDAVFALFFKRVLQTLSTYLRSNALEIHPTLEVLRAQLTALVQTAAKLARHNEAVHVHYYNRLIREAMELKQ</sequence>
<keyword evidence="4" id="KW-1185">Reference proteome</keyword>
<dbReference type="STRING" id="1202772.A0A1V9YFM6"/>
<comment type="caution">
    <text evidence="3">The sequence shown here is derived from an EMBL/GenBank/DDBJ whole genome shotgun (WGS) entry which is preliminary data.</text>
</comment>
<dbReference type="OrthoDB" id="276323at2759"/>
<dbReference type="Pfam" id="PF05794">
    <property type="entry name" value="Tcp11"/>
    <property type="match status" value="1"/>
</dbReference>
<feature type="region of interest" description="Disordered" evidence="2">
    <location>
        <begin position="1"/>
        <end position="20"/>
    </location>
</feature>
<name>A0A1V9YFM6_ACHHY</name>
<dbReference type="EMBL" id="JNBR01001854">
    <property type="protein sequence ID" value="OQR84509.1"/>
    <property type="molecule type" value="Genomic_DNA"/>
</dbReference>
<evidence type="ECO:0000313" key="3">
    <source>
        <dbReference type="EMBL" id="OQR84509.1"/>
    </source>
</evidence>